<sequence>MQNNLALINPILLEENKDVFSIEIKDPIPDPTESESVNYSKKCCNILGGIFVFCLFVGCILYIFLVL</sequence>
<keyword evidence="1" id="KW-0812">Transmembrane</keyword>
<evidence type="ECO:0000313" key="2">
    <source>
        <dbReference type="EMBL" id="QHT19760.1"/>
    </source>
</evidence>
<reference evidence="2" key="1">
    <citation type="journal article" date="2020" name="Nature">
        <title>Giant virus diversity and host interactions through global metagenomics.</title>
        <authorList>
            <person name="Schulz F."/>
            <person name="Roux S."/>
            <person name="Paez-Espino D."/>
            <person name="Jungbluth S."/>
            <person name="Walsh D.A."/>
            <person name="Denef V.J."/>
            <person name="McMahon K.D."/>
            <person name="Konstantinidis K.T."/>
            <person name="Eloe-Fadrosh E.A."/>
            <person name="Kyrpides N.C."/>
            <person name="Woyke T."/>
        </authorList>
    </citation>
    <scope>NUCLEOTIDE SEQUENCE</scope>
    <source>
        <strain evidence="2">GVMAG-M-3300023174-5</strain>
    </source>
</reference>
<accession>A0A6C0DTQ8</accession>
<name>A0A6C0DTQ8_9ZZZZ</name>
<feature type="transmembrane region" description="Helical" evidence="1">
    <location>
        <begin position="46"/>
        <end position="65"/>
    </location>
</feature>
<evidence type="ECO:0000256" key="1">
    <source>
        <dbReference type="SAM" id="Phobius"/>
    </source>
</evidence>
<keyword evidence="1" id="KW-0472">Membrane</keyword>
<proteinExistence type="predicted"/>
<dbReference type="EMBL" id="MN739669">
    <property type="protein sequence ID" value="QHT19760.1"/>
    <property type="molecule type" value="Genomic_DNA"/>
</dbReference>
<dbReference type="AlphaFoldDB" id="A0A6C0DTQ8"/>
<protein>
    <submittedName>
        <fullName evidence="2">Uncharacterized protein</fullName>
    </submittedName>
</protein>
<keyword evidence="1" id="KW-1133">Transmembrane helix</keyword>
<organism evidence="2">
    <name type="scientific">viral metagenome</name>
    <dbReference type="NCBI Taxonomy" id="1070528"/>
    <lineage>
        <taxon>unclassified sequences</taxon>
        <taxon>metagenomes</taxon>
        <taxon>organismal metagenomes</taxon>
    </lineage>
</organism>